<accession>A0A2D4MV64</accession>
<dbReference type="AlphaFoldDB" id="A0A2D4MV64"/>
<proteinExistence type="predicted"/>
<dbReference type="EMBL" id="IACM01124876">
    <property type="protein sequence ID" value="LAB37284.1"/>
    <property type="molecule type" value="Transcribed_RNA"/>
</dbReference>
<sequence>MCVKMLKYIMSNTRIERYIQDVSCPYHGQSYTSTLLATNPSLCCWNLTAQCQNIFQSTGGSKLCPSGYLLHSHFEPHPQIPSLSPKPIHFSCTPAGNSLHH</sequence>
<reference evidence="1" key="2">
    <citation type="submission" date="2017-11" db="EMBL/GenBank/DDBJ databases">
        <title>Coralsnake Venomics: Analyses of Venom Gland Transcriptomes and Proteomes of Six Brazilian Taxa.</title>
        <authorList>
            <person name="Aird S.D."/>
            <person name="Jorge da Silva N."/>
            <person name="Qiu L."/>
            <person name="Villar-Briones A."/>
            <person name="Aparecida-Saddi V."/>
            <person name="Campos-Telles M.P."/>
            <person name="Grau M."/>
            <person name="Mikheyev A.S."/>
        </authorList>
    </citation>
    <scope>NUCLEOTIDE SEQUENCE</scope>
    <source>
        <tissue evidence="1">Venom_gland</tissue>
    </source>
</reference>
<evidence type="ECO:0000313" key="1">
    <source>
        <dbReference type="EMBL" id="LAB37284.1"/>
    </source>
</evidence>
<reference evidence="1" key="1">
    <citation type="submission" date="2017-07" db="EMBL/GenBank/DDBJ databases">
        <authorList>
            <person name="Mikheyev A."/>
            <person name="Grau M."/>
        </authorList>
    </citation>
    <scope>NUCLEOTIDE SEQUENCE</scope>
    <source>
        <tissue evidence="1">Venom_gland</tissue>
    </source>
</reference>
<protein>
    <submittedName>
        <fullName evidence="1">Uncharacterized protein</fullName>
    </submittedName>
</protein>
<name>A0A2D4MV64_9SAUR</name>
<organism evidence="1">
    <name type="scientific">Micrurus spixii</name>
    <name type="common">Amazon coral snake</name>
    <dbReference type="NCBI Taxonomy" id="129469"/>
    <lineage>
        <taxon>Eukaryota</taxon>
        <taxon>Metazoa</taxon>
        <taxon>Chordata</taxon>
        <taxon>Craniata</taxon>
        <taxon>Vertebrata</taxon>
        <taxon>Euteleostomi</taxon>
        <taxon>Lepidosauria</taxon>
        <taxon>Squamata</taxon>
        <taxon>Bifurcata</taxon>
        <taxon>Unidentata</taxon>
        <taxon>Episquamata</taxon>
        <taxon>Toxicofera</taxon>
        <taxon>Serpentes</taxon>
        <taxon>Colubroidea</taxon>
        <taxon>Elapidae</taxon>
        <taxon>Elapinae</taxon>
        <taxon>Micrurus</taxon>
    </lineage>
</organism>